<sequence>MKRFDSQHYVPILRWKKAERTALARLYEADSGCITPMIEIVPENLIRKDPKGEIVNLSPEEAINKIVSQISKHWGSRQLYIDVGLLSPSALFFDGNHFLTMVSQHASTLGLSFIPVIRVAKDQTYNSAVKAVTLIHGQGACIRLTHEEIKQPELANKIDTLLAFLEISPENVDLMIDFQFVGQGLPTFKTIYKVLPHVDEWRNLIWAGGAFPEDLSKLKKNDIYWLPRNDWTSWREQIVRSQSGLRLPIFSDYTIQHPRYRDLTGRLMNISASIRYTSEKDWVIMRGESISAEGGPGTSQWPANAALLCEREEYCGDGFSYGDRYIKNESSAFDKPGNATTWLCAGINHHMTFAVRQLATLFDSSIVALSSS</sequence>
<organism evidence="1">
    <name type="scientific">Dehalogenimonas sp. 4OHTPN</name>
    <dbReference type="NCBI Taxonomy" id="3166643"/>
    <lineage>
        <taxon>Bacteria</taxon>
        <taxon>Bacillati</taxon>
        <taxon>Chloroflexota</taxon>
        <taxon>Dehalococcoidia</taxon>
        <taxon>Dehalococcoidales</taxon>
        <taxon>Dehalococcoidaceae</taxon>
        <taxon>Dehalogenimonas</taxon>
    </lineage>
</organism>
<proteinExistence type="predicted"/>
<reference evidence="1" key="1">
    <citation type="submission" date="2024-06" db="EMBL/GenBank/DDBJ databases">
        <title>A Novel Isolate, Dehalogenimonas sp. Strain 4OHTPN, Dechlorinates Aromatic 4 Hydroxy chlorothalonil by a Novel Reductive Dehalogenase.</title>
        <authorList>
            <person name="Liu G."/>
        </authorList>
    </citation>
    <scope>NUCLEOTIDE SEQUENCE</scope>
    <source>
        <strain evidence="1">4OHTPN</strain>
    </source>
</reference>
<dbReference type="AlphaFoldDB" id="A0AAU8GC44"/>
<protein>
    <submittedName>
        <fullName evidence="1">Beta family protein</fullName>
    </submittedName>
</protein>
<name>A0AAU8GC44_9CHLR</name>
<dbReference type="EMBL" id="CP159307">
    <property type="protein sequence ID" value="XCH34000.1"/>
    <property type="molecule type" value="Genomic_DNA"/>
</dbReference>
<dbReference type="RefSeq" id="WP_353715188.1">
    <property type="nucleotide sequence ID" value="NZ_CP159307.1"/>
</dbReference>
<dbReference type="InterPro" id="IPR025683">
    <property type="entry name" value="Protein_beta"/>
</dbReference>
<accession>A0AAU8GC44</accession>
<dbReference type="Pfam" id="PF14350">
    <property type="entry name" value="Beta_protein"/>
    <property type="match status" value="1"/>
</dbReference>
<gene>
    <name evidence="1" type="ORF">ABV300_03735</name>
</gene>
<evidence type="ECO:0000313" key="1">
    <source>
        <dbReference type="EMBL" id="XCH34000.1"/>
    </source>
</evidence>